<feature type="transmembrane region" description="Helical" evidence="1">
    <location>
        <begin position="62"/>
        <end position="78"/>
    </location>
</feature>
<dbReference type="InterPro" id="IPR007404">
    <property type="entry name" value="YdjM-like"/>
</dbReference>
<accession>A0ABW2SCP4</accession>
<dbReference type="EMBL" id="JBHTBZ010000034">
    <property type="protein sequence ID" value="MFC7461243.1"/>
    <property type="molecule type" value="Genomic_DNA"/>
</dbReference>
<dbReference type="Proteomes" id="UP001596457">
    <property type="component" value="Unassembled WGS sequence"/>
</dbReference>
<feature type="transmembrane region" description="Helical" evidence="1">
    <location>
        <begin position="123"/>
        <end position="149"/>
    </location>
</feature>
<reference evidence="3" key="1">
    <citation type="journal article" date="2019" name="Int. J. Syst. Evol. Microbiol.">
        <title>The Global Catalogue of Microorganisms (GCM) 10K type strain sequencing project: providing services to taxonomists for standard genome sequencing and annotation.</title>
        <authorList>
            <consortium name="The Broad Institute Genomics Platform"/>
            <consortium name="The Broad Institute Genome Sequencing Center for Infectious Disease"/>
            <person name="Wu L."/>
            <person name="Ma J."/>
        </authorList>
    </citation>
    <scope>NUCLEOTIDE SEQUENCE [LARGE SCALE GENOMIC DNA]</scope>
    <source>
        <strain evidence="3">CCUG 53903</strain>
    </source>
</reference>
<evidence type="ECO:0000313" key="2">
    <source>
        <dbReference type="EMBL" id="MFC7461243.1"/>
    </source>
</evidence>
<dbReference type="GO" id="GO:0016787">
    <property type="term" value="F:hydrolase activity"/>
    <property type="evidence" value="ECO:0007669"/>
    <property type="project" value="UniProtKB-KW"/>
</dbReference>
<proteinExistence type="predicted"/>
<sequence>MDSLSQLALGAAVGVAVMGRRTAVWTSAAWGAVLGTLPDLDVVIDHGDALLNMVLHRAETHALFWLTLLAPLVGAAIARLHGEWAHWRRWWLAAWLVLVTHPLLDTMTVYGTQLALPFSNHPFGVGSIFIIDPLYTLPLLVGVLVALGLARRRPVGALRANAWGLALSTAYLAWGVAAQQHVTSIAQASLARQGIQAQALLVTPTAFNTVLWRVVATTPTHYHEGFYSLLDTGPEPQWDVFDRGPALLAAYARDPAFQRLNTFAKGLVAMHAVDGRAHVSDLRMGQTPTFSFTFDIGPAAGPAPDPQPALPRGGRPDVDRALPWLWARIQGQVLPPPR</sequence>
<dbReference type="PANTHER" id="PTHR40031:SF1">
    <property type="entry name" value="MEMBRANE-BOUND METAL-DEPENDENT HYDROLASE"/>
    <property type="match status" value="1"/>
</dbReference>
<keyword evidence="3" id="KW-1185">Reference proteome</keyword>
<name>A0ABW2SCP4_9BURK</name>
<comment type="caution">
    <text evidence="2">The sequence shown here is derived from an EMBL/GenBank/DDBJ whole genome shotgun (WGS) entry which is preliminary data.</text>
</comment>
<keyword evidence="1" id="KW-0472">Membrane</keyword>
<gene>
    <name evidence="2" type="ORF">ACFQU0_12490</name>
</gene>
<evidence type="ECO:0000256" key="1">
    <source>
        <dbReference type="SAM" id="Phobius"/>
    </source>
</evidence>
<dbReference type="RefSeq" id="WP_382201236.1">
    <property type="nucleotide sequence ID" value="NZ_JBHTBZ010000034.1"/>
</dbReference>
<protein>
    <submittedName>
        <fullName evidence="2">Metal-dependent hydrolase</fullName>
    </submittedName>
</protein>
<dbReference type="PANTHER" id="PTHR40031">
    <property type="entry name" value="HYPOTHETICAL MEMBRANE SPANNING PROTEIN"/>
    <property type="match status" value="1"/>
</dbReference>
<organism evidence="2 3">
    <name type="scientific">Hydrogenophaga defluvii</name>
    <dbReference type="NCBI Taxonomy" id="249410"/>
    <lineage>
        <taxon>Bacteria</taxon>
        <taxon>Pseudomonadati</taxon>
        <taxon>Pseudomonadota</taxon>
        <taxon>Betaproteobacteria</taxon>
        <taxon>Burkholderiales</taxon>
        <taxon>Comamonadaceae</taxon>
        <taxon>Hydrogenophaga</taxon>
    </lineage>
</organism>
<keyword evidence="1" id="KW-1133">Transmembrane helix</keyword>
<keyword evidence="1" id="KW-0812">Transmembrane</keyword>
<feature type="transmembrane region" description="Helical" evidence="1">
    <location>
        <begin position="90"/>
        <end position="111"/>
    </location>
</feature>
<keyword evidence="2" id="KW-0378">Hydrolase</keyword>
<dbReference type="Pfam" id="PF04307">
    <property type="entry name" value="YdjM"/>
    <property type="match status" value="1"/>
</dbReference>
<dbReference type="InterPro" id="IPR053170">
    <property type="entry name" value="Transcription_regulator"/>
</dbReference>
<evidence type="ECO:0000313" key="3">
    <source>
        <dbReference type="Proteomes" id="UP001596457"/>
    </source>
</evidence>